<comment type="similarity">
    <text evidence="1">Belongs to the universal stress protein A family.</text>
</comment>
<evidence type="ECO:0000313" key="3">
    <source>
        <dbReference type="EMBL" id="GAA4421327.1"/>
    </source>
</evidence>
<dbReference type="Gene3D" id="3.40.50.620">
    <property type="entry name" value="HUPs"/>
    <property type="match status" value="1"/>
</dbReference>
<protein>
    <submittedName>
        <fullName evidence="3">Universal stress protein</fullName>
    </submittedName>
</protein>
<dbReference type="EMBL" id="BAABEX010000007">
    <property type="protein sequence ID" value="GAA4421327.1"/>
    <property type="molecule type" value="Genomic_DNA"/>
</dbReference>
<dbReference type="PRINTS" id="PR01438">
    <property type="entry name" value="UNVRSLSTRESS"/>
</dbReference>
<gene>
    <name evidence="3" type="ORF">GCM10023090_10260</name>
</gene>
<dbReference type="PANTHER" id="PTHR31964:SF113">
    <property type="entry name" value="USPA DOMAIN-CONTAINING PROTEIN"/>
    <property type="match status" value="1"/>
</dbReference>
<feature type="domain" description="UspA" evidence="2">
    <location>
        <begin position="7"/>
        <end position="146"/>
    </location>
</feature>
<keyword evidence="4" id="KW-1185">Reference proteome</keyword>
<dbReference type="InterPro" id="IPR006015">
    <property type="entry name" value="Universal_stress_UspA"/>
</dbReference>
<organism evidence="3 4">
    <name type="scientific">Acidovorax lacteus</name>
    <dbReference type="NCBI Taxonomy" id="1924988"/>
    <lineage>
        <taxon>Bacteria</taxon>
        <taxon>Pseudomonadati</taxon>
        <taxon>Pseudomonadota</taxon>
        <taxon>Betaproteobacteria</taxon>
        <taxon>Burkholderiales</taxon>
        <taxon>Comamonadaceae</taxon>
        <taxon>Acidovorax</taxon>
    </lineage>
</organism>
<sequence length="150" mass="15672">MVVLNQHKLLLAVDGSEGALAAVRHVIGLARSGLQLSVVIASAQEPTYLYELLMPPDAEVLARWSAAAGRQALAQASALLADAEIPYEQELLTGDPAEMVLECAHRHGCSQIVMGARGRGPVQGLILGSVSQAVLQGAKLPVTIVHQPAV</sequence>
<dbReference type="InterPro" id="IPR014729">
    <property type="entry name" value="Rossmann-like_a/b/a_fold"/>
</dbReference>
<accession>A0ABP8L291</accession>
<evidence type="ECO:0000313" key="4">
    <source>
        <dbReference type="Proteomes" id="UP001501788"/>
    </source>
</evidence>
<dbReference type="Proteomes" id="UP001501788">
    <property type="component" value="Unassembled WGS sequence"/>
</dbReference>
<evidence type="ECO:0000256" key="1">
    <source>
        <dbReference type="ARBA" id="ARBA00008791"/>
    </source>
</evidence>
<name>A0ABP8L291_9BURK</name>
<dbReference type="SUPFAM" id="SSF52402">
    <property type="entry name" value="Adenine nucleotide alpha hydrolases-like"/>
    <property type="match status" value="1"/>
</dbReference>
<dbReference type="Pfam" id="PF00582">
    <property type="entry name" value="Usp"/>
    <property type="match status" value="1"/>
</dbReference>
<dbReference type="InterPro" id="IPR006016">
    <property type="entry name" value="UspA"/>
</dbReference>
<reference evidence="4" key="1">
    <citation type="journal article" date="2019" name="Int. J. Syst. Evol. Microbiol.">
        <title>The Global Catalogue of Microorganisms (GCM) 10K type strain sequencing project: providing services to taxonomists for standard genome sequencing and annotation.</title>
        <authorList>
            <consortium name="The Broad Institute Genomics Platform"/>
            <consortium name="The Broad Institute Genome Sequencing Center for Infectious Disease"/>
            <person name="Wu L."/>
            <person name="Ma J."/>
        </authorList>
    </citation>
    <scope>NUCLEOTIDE SEQUENCE [LARGE SCALE GENOMIC DNA]</scope>
    <source>
        <strain evidence="4">JCM 31890</strain>
    </source>
</reference>
<dbReference type="CDD" id="cd00293">
    <property type="entry name" value="USP-like"/>
    <property type="match status" value="1"/>
</dbReference>
<dbReference type="PANTHER" id="PTHR31964">
    <property type="entry name" value="ADENINE NUCLEOTIDE ALPHA HYDROLASES-LIKE SUPERFAMILY PROTEIN"/>
    <property type="match status" value="1"/>
</dbReference>
<proteinExistence type="inferred from homology"/>
<evidence type="ECO:0000259" key="2">
    <source>
        <dbReference type="Pfam" id="PF00582"/>
    </source>
</evidence>
<comment type="caution">
    <text evidence="3">The sequence shown here is derived from an EMBL/GenBank/DDBJ whole genome shotgun (WGS) entry which is preliminary data.</text>
</comment>